<sequence length="108" mass="11327">MQGEVWSGLAHALAILARSLAPCVQADPQRFFFVRGLPSPTVPSQDRSAALQLRSLGMRAGDEEAGSLPGVPLMRCTVVAAMALPIASPSPPPATATQRNEAAHKRVT</sequence>
<gene>
    <name evidence="3" type="ORF">KC19_6G022300</name>
</gene>
<keyword evidence="4" id="KW-1185">Reference proteome</keyword>
<evidence type="ECO:0000256" key="1">
    <source>
        <dbReference type="SAM" id="MobiDB-lite"/>
    </source>
</evidence>
<reference evidence="3 4" key="1">
    <citation type="submission" date="2020-06" db="EMBL/GenBank/DDBJ databases">
        <title>WGS assembly of Ceratodon purpureus strain R40.</title>
        <authorList>
            <person name="Carey S.B."/>
            <person name="Jenkins J."/>
            <person name="Shu S."/>
            <person name="Lovell J.T."/>
            <person name="Sreedasyam A."/>
            <person name="Maumus F."/>
            <person name="Tiley G.P."/>
            <person name="Fernandez-Pozo N."/>
            <person name="Barry K."/>
            <person name="Chen C."/>
            <person name="Wang M."/>
            <person name="Lipzen A."/>
            <person name="Daum C."/>
            <person name="Saski C.A."/>
            <person name="Payton A.C."/>
            <person name="Mcbreen J.C."/>
            <person name="Conrad R.E."/>
            <person name="Kollar L.M."/>
            <person name="Olsson S."/>
            <person name="Huttunen S."/>
            <person name="Landis J.B."/>
            <person name="Wickett N.J."/>
            <person name="Johnson M.G."/>
            <person name="Rensing S.A."/>
            <person name="Grimwood J."/>
            <person name="Schmutz J."/>
            <person name="Mcdaniel S.F."/>
        </authorList>
    </citation>
    <scope>NUCLEOTIDE SEQUENCE [LARGE SCALE GENOMIC DNA]</scope>
    <source>
        <strain evidence="3 4">R40</strain>
    </source>
</reference>
<evidence type="ECO:0000256" key="2">
    <source>
        <dbReference type="SAM" id="SignalP"/>
    </source>
</evidence>
<name>A0A8T0HAN9_CERPU</name>
<evidence type="ECO:0000313" key="3">
    <source>
        <dbReference type="EMBL" id="KAG0568483.1"/>
    </source>
</evidence>
<evidence type="ECO:0000313" key="4">
    <source>
        <dbReference type="Proteomes" id="UP000822688"/>
    </source>
</evidence>
<organism evidence="3 4">
    <name type="scientific">Ceratodon purpureus</name>
    <name type="common">Fire moss</name>
    <name type="synonym">Dicranum purpureum</name>
    <dbReference type="NCBI Taxonomy" id="3225"/>
    <lineage>
        <taxon>Eukaryota</taxon>
        <taxon>Viridiplantae</taxon>
        <taxon>Streptophyta</taxon>
        <taxon>Embryophyta</taxon>
        <taxon>Bryophyta</taxon>
        <taxon>Bryophytina</taxon>
        <taxon>Bryopsida</taxon>
        <taxon>Dicranidae</taxon>
        <taxon>Pseudoditrichales</taxon>
        <taxon>Ditrichaceae</taxon>
        <taxon>Ceratodon</taxon>
    </lineage>
</organism>
<evidence type="ECO:0008006" key="5">
    <source>
        <dbReference type="Google" id="ProtNLM"/>
    </source>
</evidence>
<comment type="caution">
    <text evidence="3">The sequence shown here is derived from an EMBL/GenBank/DDBJ whole genome shotgun (WGS) entry which is preliminary data.</text>
</comment>
<feature type="region of interest" description="Disordered" evidence="1">
    <location>
        <begin position="87"/>
        <end position="108"/>
    </location>
</feature>
<dbReference type="Proteomes" id="UP000822688">
    <property type="component" value="Chromosome 6"/>
</dbReference>
<feature type="chain" id="PRO_5035925936" description="Secreted protein" evidence="2">
    <location>
        <begin position="27"/>
        <end position="108"/>
    </location>
</feature>
<protein>
    <recommendedName>
        <fullName evidence="5">Secreted protein</fullName>
    </recommendedName>
</protein>
<dbReference type="AlphaFoldDB" id="A0A8T0HAN9"/>
<feature type="signal peptide" evidence="2">
    <location>
        <begin position="1"/>
        <end position="26"/>
    </location>
</feature>
<accession>A0A8T0HAN9</accession>
<keyword evidence="2" id="KW-0732">Signal</keyword>
<dbReference type="EMBL" id="CM026427">
    <property type="protein sequence ID" value="KAG0568483.1"/>
    <property type="molecule type" value="Genomic_DNA"/>
</dbReference>
<proteinExistence type="predicted"/>